<evidence type="ECO:0000313" key="2">
    <source>
        <dbReference type="Proteomes" id="UP001372834"/>
    </source>
</evidence>
<sequence length="123" mass="14463">MDHLLDVKLHFFSIPEEMENSKEEMKSIKGNEYSRAISLKENDERPRGLWKLSWEGGDSTDAAVRYLKPNRKKSEAKKQKSLRFNKVINNDRNREVSAFKCVSQAQQVGEKSREYLMDRPVRM</sequence>
<accession>A0AAN8NWJ6</accession>
<evidence type="ECO:0000313" key="1">
    <source>
        <dbReference type="EMBL" id="KAK6625432.1"/>
    </source>
</evidence>
<gene>
    <name evidence="1" type="ORF">RUM43_005730</name>
</gene>
<proteinExistence type="predicted"/>
<organism evidence="1 2">
    <name type="scientific">Polyplax serrata</name>
    <name type="common">Common mouse louse</name>
    <dbReference type="NCBI Taxonomy" id="468196"/>
    <lineage>
        <taxon>Eukaryota</taxon>
        <taxon>Metazoa</taxon>
        <taxon>Ecdysozoa</taxon>
        <taxon>Arthropoda</taxon>
        <taxon>Hexapoda</taxon>
        <taxon>Insecta</taxon>
        <taxon>Pterygota</taxon>
        <taxon>Neoptera</taxon>
        <taxon>Paraneoptera</taxon>
        <taxon>Psocodea</taxon>
        <taxon>Troctomorpha</taxon>
        <taxon>Phthiraptera</taxon>
        <taxon>Anoplura</taxon>
        <taxon>Polyplacidae</taxon>
        <taxon>Polyplax</taxon>
    </lineage>
</organism>
<comment type="caution">
    <text evidence="1">The sequence shown here is derived from an EMBL/GenBank/DDBJ whole genome shotgun (WGS) entry which is preliminary data.</text>
</comment>
<dbReference type="AlphaFoldDB" id="A0AAN8NWJ6"/>
<protein>
    <submittedName>
        <fullName evidence="1">Uncharacterized protein</fullName>
    </submittedName>
</protein>
<dbReference type="EMBL" id="JAWJWE010000037">
    <property type="protein sequence ID" value="KAK6625432.1"/>
    <property type="molecule type" value="Genomic_DNA"/>
</dbReference>
<dbReference type="Proteomes" id="UP001372834">
    <property type="component" value="Unassembled WGS sequence"/>
</dbReference>
<name>A0AAN8NWJ6_POLSC</name>
<reference evidence="1 2" key="1">
    <citation type="submission" date="2023-10" db="EMBL/GenBank/DDBJ databases">
        <title>Genomes of two closely related lineages of the louse Polyplax serrata with different host specificities.</title>
        <authorList>
            <person name="Martinu J."/>
            <person name="Tarabai H."/>
            <person name="Stefka J."/>
            <person name="Hypsa V."/>
        </authorList>
    </citation>
    <scope>NUCLEOTIDE SEQUENCE [LARGE SCALE GENOMIC DNA]</scope>
    <source>
        <strain evidence="1">HR10_N</strain>
    </source>
</reference>